<comment type="catalytic activity">
    <reaction evidence="10">
        <text>L-tyrosine + O2 = L-dopaquinone + H2O</text>
        <dbReference type="Rhea" id="RHEA:18117"/>
        <dbReference type="ChEBI" id="CHEBI:15377"/>
        <dbReference type="ChEBI" id="CHEBI:15379"/>
        <dbReference type="ChEBI" id="CHEBI:57924"/>
        <dbReference type="ChEBI" id="CHEBI:58315"/>
        <dbReference type="EC" id="1.14.18.1"/>
    </reaction>
</comment>
<accession>A0AA40F7U2</accession>
<dbReference type="Pfam" id="PF18132">
    <property type="entry name" value="Tyrosinase_C"/>
    <property type="match status" value="1"/>
</dbReference>
<comment type="caution">
    <text evidence="13">The sequence shown here is derived from an EMBL/GenBank/DDBJ whole genome shotgun (WGS) entry which is preliminary data.</text>
</comment>
<evidence type="ECO:0000259" key="12">
    <source>
        <dbReference type="PROSITE" id="PS00498"/>
    </source>
</evidence>
<dbReference type="Gene3D" id="2.60.310.20">
    <property type="match status" value="1"/>
</dbReference>
<dbReference type="Proteomes" id="UP001172155">
    <property type="component" value="Unassembled WGS sequence"/>
</dbReference>
<comment type="similarity">
    <text evidence="2">Belongs to the tyrosinase family.</text>
</comment>
<dbReference type="SUPFAM" id="SSF48056">
    <property type="entry name" value="Di-copper centre-containing domain"/>
    <property type="match status" value="1"/>
</dbReference>
<evidence type="ECO:0000256" key="7">
    <source>
        <dbReference type="ARBA" id="ARBA00023033"/>
    </source>
</evidence>
<evidence type="ECO:0000259" key="11">
    <source>
        <dbReference type="PROSITE" id="PS00497"/>
    </source>
</evidence>
<dbReference type="PROSITE" id="PS00498">
    <property type="entry name" value="TYROSINASE_2"/>
    <property type="match status" value="1"/>
</dbReference>
<dbReference type="GO" id="GO:0004503">
    <property type="term" value="F:tyrosinase activity"/>
    <property type="evidence" value="ECO:0007669"/>
    <property type="project" value="UniProtKB-EC"/>
</dbReference>
<dbReference type="Gene3D" id="1.10.1280.10">
    <property type="entry name" value="Di-copper center containing domain from catechol oxidase"/>
    <property type="match status" value="1"/>
</dbReference>
<dbReference type="PANTHER" id="PTHR11474">
    <property type="entry name" value="TYROSINASE FAMILY MEMBER"/>
    <property type="match status" value="1"/>
</dbReference>
<keyword evidence="6" id="KW-0186">Copper</keyword>
<dbReference type="InterPro" id="IPR008922">
    <property type="entry name" value="Di-copper_centre_dom_sf"/>
</dbReference>
<gene>
    <name evidence="13" type="ORF">B0T18DRAFT_483682</name>
</gene>
<evidence type="ECO:0000256" key="3">
    <source>
        <dbReference type="ARBA" id="ARBA00011906"/>
    </source>
</evidence>
<sequence length="585" mass="66080">MVGVFSMALDLQRIKRSHASLSLLAKHLAFVNSVQVSLFIRALIEFYAIPYTETLSYFQIAGIHGYPGDLAWDNSDPPKHDRKDDFGDHMIYCTHNLVTFPTWHRPYMLLFEQRLHELMGDIINGLTFSSDAEKQSWIDESNTWRLPYWDWASVSVCAPLKPDGSPSALLEVDNPLYRYQLVVDGNLTQMGDEKLGKYRVKDVEDPGDILLSRSQCSGTSRWGITGPSDEKIWSPGVNNFGKIEAAINGHEWYKPRDQPIQPEILLESLTPGSNWEKWLSLEYIHNNLHGFIGGNDYTSGVGHMQNVPSAAFDPVFYMHHANVDRLCAIWQTLNWSMWFTNTGTQPPSTSDLPPFHMFDGSQVRYFNSDDVRETRNSPAYLDRVREYVETTYPSTGRVLLHDEGKLFKEVRSNSYDDYIIDVLYDRYALNGSPYTLHFFLGPPPSSEAVTIAEVRSGGQRKYIGSVFNFSTPVRVTPSGDASCDNCKQQLDDGVLSTATVPLTVSLYQLAIDDAVTDINDIGTDALSGTVIPWEKMSKTKVFVLKGTSKHYVEDEKLSDYGEYQPMHVVTEEKPGGASEHEYAQN</sequence>
<evidence type="ECO:0000256" key="5">
    <source>
        <dbReference type="ARBA" id="ARBA00023002"/>
    </source>
</evidence>
<dbReference type="EC" id="1.14.18.1" evidence="3"/>
<name>A0AA40F7U2_9PEZI</name>
<keyword evidence="4" id="KW-0479">Metal-binding</keyword>
<keyword evidence="7" id="KW-0503">Monooxygenase</keyword>
<dbReference type="PANTHER" id="PTHR11474:SF76">
    <property type="entry name" value="SHKT DOMAIN-CONTAINING PROTEIN"/>
    <property type="match status" value="1"/>
</dbReference>
<evidence type="ECO:0000256" key="1">
    <source>
        <dbReference type="ARBA" id="ARBA00001973"/>
    </source>
</evidence>
<evidence type="ECO:0000256" key="9">
    <source>
        <dbReference type="ARBA" id="ARBA00048233"/>
    </source>
</evidence>
<proteinExistence type="inferred from homology"/>
<dbReference type="InterPro" id="IPR050316">
    <property type="entry name" value="Tyrosinase/Hemocyanin"/>
</dbReference>
<dbReference type="PRINTS" id="PR00092">
    <property type="entry name" value="TYROSINASE"/>
</dbReference>
<keyword evidence="5" id="KW-0560">Oxidoreductase</keyword>
<dbReference type="Pfam" id="PF00264">
    <property type="entry name" value="Tyrosinase"/>
    <property type="match status" value="1"/>
</dbReference>
<organism evidence="13 14">
    <name type="scientific">Schizothecium vesticola</name>
    <dbReference type="NCBI Taxonomy" id="314040"/>
    <lineage>
        <taxon>Eukaryota</taxon>
        <taxon>Fungi</taxon>
        <taxon>Dikarya</taxon>
        <taxon>Ascomycota</taxon>
        <taxon>Pezizomycotina</taxon>
        <taxon>Sordariomycetes</taxon>
        <taxon>Sordariomycetidae</taxon>
        <taxon>Sordariales</taxon>
        <taxon>Schizotheciaceae</taxon>
        <taxon>Schizothecium</taxon>
    </lineage>
</organism>
<evidence type="ECO:0000256" key="2">
    <source>
        <dbReference type="ARBA" id="ARBA00009928"/>
    </source>
</evidence>
<dbReference type="AlphaFoldDB" id="A0AA40F7U2"/>
<evidence type="ECO:0000256" key="4">
    <source>
        <dbReference type="ARBA" id="ARBA00022723"/>
    </source>
</evidence>
<dbReference type="InterPro" id="IPR041640">
    <property type="entry name" value="Tyrosinase_C"/>
</dbReference>
<evidence type="ECO:0000256" key="6">
    <source>
        <dbReference type="ARBA" id="ARBA00023008"/>
    </source>
</evidence>
<dbReference type="PROSITE" id="PS00497">
    <property type="entry name" value="TYROSINASE_1"/>
    <property type="match status" value="1"/>
</dbReference>
<dbReference type="EMBL" id="JAUKUD010000001">
    <property type="protein sequence ID" value="KAK0752740.1"/>
    <property type="molecule type" value="Genomic_DNA"/>
</dbReference>
<comment type="catalytic activity">
    <reaction evidence="9">
        <text>2 L-dopa + O2 = 2 L-dopaquinone + 2 H2O</text>
        <dbReference type="Rhea" id="RHEA:34287"/>
        <dbReference type="ChEBI" id="CHEBI:15377"/>
        <dbReference type="ChEBI" id="CHEBI:15379"/>
        <dbReference type="ChEBI" id="CHEBI:57504"/>
        <dbReference type="ChEBI" id="CHEBI:57924"/>
        <dbReference type="EC" id="1.14.18.1"/>
    </reaction>
</comment>
<feature type="domain" description="Tyrosinase copper-binding" evidence="11">
    <location>
        <begin position="95"/>
        <end position="112"/>
    </location>
</feature>
<dbReference type="InterPro" id="IPR002227">
    <property type="entry name" value="Tyrosinase_Cu-bd"/>
</dbReference>
<evidence type="ECO:0000256" key="8">
    <source>
        <dbReference type="ARBA" id="ARBA00023101"/>
    </source>
</evidence>
<reference evidence="13" key="1">
    <citation type="submission" date="2023-06" db="EMBL/GenBank/DDBJ databases">
        <title>Genome-scale phylogeny and comparative genomics of the fungal order Sordariales.</title>
        <authorList>
            <consortium name="Lawrence Berkeley National Laboratory"/>
            <person name="Hensen N."/>
            <person name="Bonometti L."/>
            <person name="Westerberg I."/>
            <person name="Brannstrom I.O."/>
            <person name="Guillou S."/>
            <person name="Cros-Aarteil S."/>
            <person name="Calhoun S."/>
            <person name="Haridas S."/>
            <person name="Kuo A."/>
            <person name="Mondo S."/>
            <person name="Pangilinan J."/>
            <person name="Riley R."/>
            <person name="LaButti K."/>
            <person name="Andreopoulos B."/>
            <person name="Lipzen A."/>
            <person name="Chen C."/>
            <person name="Yanf M."/>
            <person name="Daum C."/>
            <person name="Ng V."/>
            <person name="Clum A."/>
            <person name="Steindorff A."/>
            <person name="Ohm R."/>
            <person name="Martin F."/>
            <person name="Silar P."/>
            <person name="Natvig D."/>
            <person name="Lalanne C."/>
            <person name="Gautier V."/>
            <person name="Ament-velasquez S.L."/>
            <person name="Kruys A."/>
            <person name="Hutchinson M.I."/>
            <person name="Powell A.J."/>
            <person name="Barry K."/>
            <person name="Miller A.N."/>
            <person name="Grigoriev I.V."/>
            <person name="Debuchy R."/>
            <person name="Gladieux P."/>
            <person name="Thoren M.H."/>
            <person name="Johannesson H."/>
        </authorList>
    </citation>
    <scope>NUCLEOTIDE SEQUENCE</scope>
    <source>
        <strain evidence="13">SMH3187-1</strain>
    </source>
</reference>
<protein>
    <recommendedName>
        <fullName evidence="3">tyrosinase</fullName>
        <ecNumber evidence="3">1.14.18.1</ecNumber>
    </recommendedName>
</protein>
<keyword evidence="14" id="KW-1185">Reference proteome</keyword>
<feature type="domain" description="Tyrosinase copper-binding" evidence="12">
    <location>
        <begin position="313"/>
        <end position="324"/>
    </location>
</feature>
<dbReference type="GO" id="GO:0046872">
    <property type="term" value="F:metal ion binding"/>
    <property type="evidence" value="ECO:0007669"/>
    <property type="project" value="UniProtKB-KW"/>
</dbReference>
<evidence type="ECO:0000313" key="14">
    <source>
        <dbReference type="Proteomes" id="UP001172155"/>
    </source>
</evidence>
<comment type="cofactor">
    <cofactor evidence="1">
        <name>Cu(2+)</name>
        <dbReference type="ChEBI" id="CHEBI:29036"/>
    </cofactor>
</comment>
<dbReference type="GO" id="GO:0042438">
    <property type="term" value="P:melanin biosynthetic process"/>
    <property type="evidence" value="ECO:0007669"/>
    <property type="project" value="UniProtKB-KW"/>
</dbReference>
<evidence type="ECO:0000256" key="10">
    <source>
        <dbReference type="ARBA" id="ARBA00048881"/>
    </source>
</evidence>
<evidence type="ECO:0000313" key="13">
    <source>
        <dbReference type="EMBL" id="KAK0752740.1"/>
    </source>
</evidence>
<keyword evidence="8" id="KW-0470">Melanin biosynthesis</keyword>